<dbReference type="EC" id="1.8.3.4" evidence="3"/>
<dbReference type="OrthoDB" id="10252446at2759"/>
<evidence type="ECO:0000256" key="6">
    <source>
        <dbReference type="ARBA" id="ARBA00047539"/>
    </source>
</evidence>
<evidence type="ECO:0000256" key="2">
    <source>
        <dbReference type="ARBA" id="ARBA00005606"/>
    </source>
</evidence>
<dbReference type="InterPro" id="IPR015943">
    <property type="entry name" value="WD40/YVTN_repeat-like_dom_sf"/>
</dbReference>
<sequence length="476" mass="53232">MSCHKERNLCCNGPGYATPLDAMQKGSREKIVYVACIYNSTGIKKPDYLATVDVDPESPDYGKVIHRLKALHLADELHHSGWNACSSCHGDSSRARDSLVMPSLLSSRIYIFDIATDPKAPRIRKVIEPEEVFEKTGLAYLHTSHCLANGDIMISAMGDPQGRAKGGFILVDGKDYTVKGRWEKQTTKFGYDFWYQPRHNVMISSEWGEPNTFITGYSPQDVADGKYGQSIHVWDWTTHELKQSIDLGDDGKIPLELRFLHNPDADLGYVGCALSSTVFAYYPGKNGEWVAEKVISVPKKTVEGWSEPEMSGIISDILISLDDRFLYFSTWLHGDIRQYDITDRLHPKLVGQIFLGGSIIKGGPVKVTNDVELKEQPEAAYVKGKKIQGGPQMIQLSLDGKRLYFTTSLFSVWDKQYYPEMTNKGSMMLKVDVDTEKGGLTLDKDFCVDFGDEPDGPALAHELRYLGGDCSSDIWI</sequence>
<dbReference type="SUPFAM" id="SSF75011">
    <property type="entry name" value="3-carboxy-cis,cis-mucoante lactonizing enzyme"/>
    <property type="match status" value="1"/>
</dbReference>
<dbReference type="AlphaFoldDB" id="A0A6S7H9J9"/>
<comment type="pathway">
    <text evidence="1">Organosulfur degradation.</text>
</comment>
<reference evidence="7" key="1">
    <citation type="submission" date="2020-04" db="EMBL/GenBank/DDBJ databases">
        <authorList>
            <person name="Alioto T."/>
            <person name="Alioto T."/>
            <person name="Gomez Garrido J."/>
        </authorList>
    </citation>
    <scope>NUCLEOTIDE SEQUENCE</scope>
    <source>
        <strain evidence="7">A484AB</strain>
    </source>
</reference>
<accession>A0A6S7H9J9</accession>
<comment type="catalytic activity">
    <reaction evidence="6">
        <text>methanethiol + O2 + H2O = hydrogen sulfide + formaldehyde + H2O2 + H(+)</text>
        <dbReference type="Rhea" id="RHEA:11812"/>
        <dbReference type="ChEBI" id="CHEBI:15377"/>
        <dbReference type="ChEBI" id="CHEBI:15378"/>
        <dbReference type="ChEBI" id="CHEBI:15379"/>
        <dbReference type="ChEBI" id="CHEBI:16007"/>
        <dbReference type="ChEBI" id="CHEBI:16240"/>
        <dbReference type="ChEBI" id="CHEBI:16842"/>
        <dbReference type="ChEBI" id="CHEBI:29919"/>
        <dbReference type="EC" id="1.8.3.4"/>
    </reaction>
</comment>
<dbReference type="GO" id="GO:0008430">
    <property type="term" value="F:selenium binding"/>
    <property type="evidence" value="ECO:0007669"/>
    <property type="project" value="InterPro"/>
</dbReference>
<dbReference type="Pfam" id="PF05694">
    <property type="entry name" value="SBP56"/>
    <property type="match status" value="1"/>
</dbReference>
<evidence type="ECO:0000256" key="5">
    <source>
        <dbReference type="ARBA" id="ARBA00023266"/>
    </source>
</evidence>
<keyword evidence="8" id="KW-1185">Reference proteome</keyword>
<dbReference type="PANTHER" id="PTHR23300:SF0">
    <property type="entry name" value="METHANETHIOL OXIDASE"/>
    <property type="match status" value="1"/>
</dbReference>
<gene>
    <name evidence="7" type="ORF">PACLA_8A052102</name>
</gene>
<proteinExistence type="inferred from homology"/>
<dbReference type="GO" id="GO:0018549">
    <property type="term" value="F:methanethiol oxidase activity"/>
    <property type="evidence" value="ECO:0007669"/>
    <property type="project" value="UniProtKB-EC"/>
</dbReference>
<keyword evidence="5" id="KW-0711">Selenium</keyword>
<dbReference type="EMBL" id="CACRXK020002153">
    <property type="protein sequence ID" value="CAB3992930.1"/>
    <property type="molecule type" value="Genomic_DNA"/>
</dbReference>
<dbReference type="InterPro" id="IPR008826">
    <property type="entry name" value="Se-bd"/>
</dbReference>
<protein>
    <recommendedName>
        <fullName evidence="4">Methanethiol oxidase</fullName>
        <ecNumber evidence="3">1.8.3.4</ecNumber>
    </recommendedName>
</protein>
<comment type="caution">
    <text evidence="7">The sequence shown here is derived from an EMBL/GenBank/DDBJ whole genome shotgun (WGS) entry which is preliminary data.</text>
</comment>
<evidence type="ECO:0000313" key="7">
    <source>
        <dbReference type="EMBL" id="CAB3992930.1"/>
    </source>
</evidence>
<organism evidence="7 8">
    <name type="scientific">Paramuricea clavata</name>
    <name type="common">Red gorgonian</name>
    <name type="synonym">Violescent sea-whip</name>
    <dbReference type="NCBI Taxonomy" id="317549"/>
    <lineage>
        <taxon>Eukaryota</taxon>
        <taxon>Metazoa</taxon>
        <taxon>Cnidaria</taxon>
        <taxon>Anthozoa</taxon>
        <taxon>Octocorallia</taxon>
        <taxon>Malacalcyonacea</taxon>
        <taxon>Plexauridae</taxon>
        <taxon>Paramuricea</taxon>
    </lineage>
</organism>
<evidence type="ECO:0000256" key="3">
    <source>
        <dbReference type="ARBA" id="ARBA00012510"/>
    </source>
</evidence>
<evidence type="ECO:0000256" key="4">
    <source>
        <dbReference type="ARBA" id="ARBA00015601"/>
    </source>
</evidence>
<evidence type="ECO:0000256" key="1">
    <source>
        <dbReference type="ARBA" id="ARBA00005177"/>
    </source>
</evidence>
<dbReference type="PANTHER" id="PTHR23300">
    <property type="entry name" value="METHANETHIOL OXIDASE"/>
    <property type="match status" value="1"/>
</dbReference>
<dbReference type="Gene3D" id="2.130.10.10">
    <property type="entry name" value="YVTN repeat-like/Quinoprotein amine dehydrogenase"/>
    <property type="match status" value="1"/>
</dbReference>
<name>A0A6S7H9J9_PARCT</name>
<comment type="similarity">
    <text evidence="2">Belongs to the selenium-binding protein family.</text>
</comment>
<dbReference type="Proteomes" id="UP001152795">
    <property type="component" value="Unassembled WGS sequence"/>
</dbReference>
<evidence type="ECO:0000313" key="8">
    <source>
        <dbReference type="Proteomes" id="UP001152795"/>
    </source>
</evidence>